<protein>
    <submittedName>
        <fullName evidence="2">DUF4925 domain-containing protein</fullName>
    </submittedName>
</protein>
<evidence type="ECO:0000256" key="1">
    <source>
        <dbReference type="SAM" id="SignalP"/>
    </source>
</evidence>
<dbReference type="Proteomes" id="UP000297635">
    <property type="component" value="Unassembled WGS sequence"/>
</dbReference>
<accession>A0A4Z0V8E8</accession>
<dbReference type="GeneID" id="82148684"/>
<feature type="chain" id="PRO_5021355381" evidence="1">
    <location>
        <begin position="22"/>
        <end position="419"/>
    </location>
</feature>
<sequence length="419" mass="44288">MKKFAYLFAVIGIACMFTACSNDDDPAMPGASIPAKTYTAADGLTLKLDGTEAVGQIVSFTPSNDGKATLSIKGAPLDISSIIGGMMGGSKADQTPNLTLPTSSVIPGSAEVTIPVELTGDASSCSFAGSTETTYCTFAYEGKVSEGALDLNLSDIKLKNTSIAGTYDLMSDAPLRIVWEGDDFQFEAYGQKVDYRLSYLIQMMVGMAPMIDIDNEKVTVTQALAAVLKSVTFGEDGSVTAVYADTETPGLPEVTAPKGLARYVIDGNNTIRLFLSPEAIIAAQASKADDNTNEESEAFDPSVILGKINIEGLISKVVTMLSAGIPLHYGDVVNDAVEPDPNAVSFYLGKETILPILKDVAPICEDPELRNQIVDLAISQAGEMGPLAQMFMAPALEAFPNIVNNTTTEVQFGLNLKKQ</sequence>
<proteinExistence type="predicted"/>
<evidence type="ECO:0000313" key="2">
    <source>
        <dbReference type="EMBL" id="TGG39662.1"/>
    </source>
</evidence>
<comment type="caution">
    <text evidence="2">The sequence shown here is derived from an EMBL/GenBank/DDBJ whole genome shotgun (WGS) entry which is preliminary data.</text>
</comment>
<name>A0A4Z0V8E8_9BACT</name>
<evidence type="ECO:0000313" key="3">
    <source>
        <dbReference type="Proteomes" id="UP000297635"/>
    </source>
</evidence>
<dbReference type="RefSeq" id="WP_135470392.1">
    <property type="nucleotide sequence ID" value="NZ_CASJDB010000074.1"/>
</dbReference>
<feature type="signal peptide" evidence="1">
    <location>
        <begin position="1"/>
        <end position="21"/>
    </location>
</feature>
<organism evidence="2 3">
    <name type="scientific">Duncaniella freteri</name>
    <dbReference type="NCBI Taxonomy" id="2530391"/>
    <lineage>
        <taxon>Bacteria</taxon>
        <taxon>Pseudomonadati</taxon>
        <taxon>Bacteroidota</taxon>
        <taxon>Bacteroidia</taxon>
        <taxon>Bacteroidales</taxon>
        <taxon>Muribaculaceae</taxon>
        <taxon>Duncaniella</taxon>
    </lineage>
</organism>
<reference evidence="2 3" key="1">
    <citation type="submission" date="2019-02" db="EMBL/GenBank/DDBJ databases">
        <title>Isolation and identification of novel species under the genus Muribaculum.</title>
        <authorList>
            <person name="Miyake S."/>
            <person name="Ding Y."/>
            <person name="Low A."/>
            <person name="Soh M."/>
            <person name="Seedorf H."/>
        </authorList>
    </citation>
    <scope>NUCLEOTIDE SEQUENCE [LARGE SCALE GENOMIC DNA]</scope>
    <source>
        <strain evidence="2 3">TLL-A3</strain>
    </source>
</reference>
<keyword evidence="3" id="KW-1185">Reference proteome</keyword>
<dbReference type="AlphaFoldDB" id="A0A4Z0V8E8"/>
<gene>
    <name evidence="2" type="ORF">EZ315_02695</name>
</gene>
<dbReference type="PROSITE" id="PS51257">
    <property type="entry name" value="PROKAR_LIPOPROTEIN"/>
    <property type="match status" value="1"/>
</dbReference>
<keyword evidence="1" id="KW-0732">Signal</keyword>
<dbReference type="EMBL" id="SJSA01000001">
    <property type="protein sequence ID" value="TGG39662.1"/>
    <property type="molecule type" value="Genomic_DNA"/>
</dbReference>